<protein>
    <submittedName>
        <fullName evidence="2">NADH-ubiquinone oxidoreductase chain I</fullName>
        <ecNumber evidence="2">1.6.5.3</ecNumber>
    </submittedName>
</protein>
<accession>A0A6J4S5R8</accession>
<dbReference type="GO" id="GO:0016491">
    <property type="term" value="F:oxidoreductase activity"/>
    <property type="evidence" value="ECO:0007669"/>
    <property type="project" value="UniProtKB-KW"/>
</dbReference>
<feature type="non-terminal residue" evidence="2">
    <location>
        <position position="119"/>
    </location>
</feature>
<feature type="region of interest" description="Disordered" evidence="1">
    <location>
        <begin position="99"/>
        <end position="119"/>
    </location>
</feature>
<evidence type="ECO:0000256" key="1">
    <source>
        <dbReference type="SAM" id="MobiDB-lite"/>
    </source>
</evidence>
<feature type="non-terminal residue" evidence="2">
    <location>
        <position position="1"/>
    </location>
</feature>
<organism evidence="2">
    <name type="scientific">uncultured Solirubrobacteraceae bacterium</name>
    <dbReference type="NCBI Taxonomy" id="1162706"/>
    <lineage>
        <taxon>Bacteria</taxon>
        <taxon>Bacillati</taxon>
        <taxon>Actinomycetota</taxon>
        <taxon>Thermoleophilia</taxon>
        <taxon>Solirubrobacterales</taxon>
        <taxon>Solirubrobacteraceae</taxon>
        <taxon>environmental samples</taxon>
    </lineage>
</organism>
<name>A0A6J4S5R8_9ACTN</name>
<dbReference type="AlphaFoldDB" id="A0A6J4S5R8"/>
<proteinExistence type="predicted"/>
<reference evidence="2" key="1">
    <citation type="submission" date="2020-02" db="EMBL/GenBank/DDBJ databases">
        <authorList>
            <person name="Meier V. D."/>
        </authorList>
    </citation>
    <scope>NUCLEOTIDE SEQUENCE</scope>
    <source>
        <strain evidence="2">AVDCRST_MAG13</strain>
    </source>
</reference>
<gene>
    <name evidence="2" type="ORF">AVDCRST_MAG13-1711</name>
</gene>
<dbReference type="EMBL" id="CADCVO010000269">
    <property type="protein sequence ID" value="CAA9490504.1"/>
    <property type="molecule type" value="Genomic_DNA"/>
</dbReference>
<keyword evidence="2" id="KW-0830">Ubiquinone</keyword>
<sequence>LPRSRPPPPAPLRGVRAGEVRGLLAVRGGLSRRLHPRRGGREHAGEPGVRGRALRGGLRDQPLALHLLRLLRGGLPVRRHHPRPRLRVERLRALGPHLHEGDAAGRAARADATARRGRV</sequence>
<dbReference type="EC" id="1.6.5.3" evidence="2"/>
<evidence type="ECO:0000313" key="2">
    <source>
        <dbReference type="EMBL" id="CAA9490504.1"/>
    </source>
</evidence>
<keyword evidence="2" id="KW-0560">Oxidoreductase</keyword>
<feature type="region of interest" description="Disordered" evidence="1">
    <location>
        <begin position="28"/>
        <end position="54"/>
    </location>
</feature>